<protein>
    <recommendedName>
        <fullName evidence="6">Calcineurin-like phosphoesterase domain-containing protein</fullName>
    </recommendedName>
</protein>
<evidence type="ECO:0000313" key="7">
    <source>
        <dbReference type="EMBL" id="KAG2226908.1"/>
    </source>
</evidence>
<dbReference type="Proteomes" id="UP000646827">
    <property type="component" value="Unassembled WGS sequence"/>
</dbReference>
<gene>
    <name evidence="7" type="ORF">INT45_010187</name>
</gene>
<dbReference type="EMBL" id="JAEPRB010000012">
    <property type="protein sequence ID" value="KAG2226908.1"/>
    <property type="molecule type" value="Genomic_DNA"/>
</dbReference>
<name>A0A8H7SEB4_9FUNG</name>
<dbReference type="Pfam" id="PF00149">
    <property type="entry name" value="Metallophos"/>
    <property type="match status" value="1"/>
</dbReference>
<evidence type="ECO:0000313" key="8">
    <source>
        <dbReference type="Proteomes" id="UP000646827"/>
    </source>
</evidence>
<dbReference type="GO" id="GO:0016787">
    <property type="term" value="F:hydrolase activity"/>
    <property type="evidence" value="ECO:0007669"/>
    <property type="project" value="InterPro"/>
</dbReference>
<dbReference type="InterPro" id="IPR033308">
    <property type="entry name" value="PGAP5/Cdc1/Ted1"/>
</dbReference>
<evidence type="ECO:0000256" key="3">
    <source>
        <dbReference type="ARBA" id="ARBA00022989"/>
    </source>
</evidence>
<dbReference type="InterPro" id="IPR029052">
    <property type="entry name" value="Metallo-depent_PP-like"/>
</dbReference>
<dbReference type="AlphaFoldDB" id="A0A8H7SEB4"/>
<feature type="domain" description="Calcineurin-like phosphoesterase" evidence="6">
    <location>
        <begin position="55"/>
        <end position="276"/>
    </location>
</feature>
<evidence type="ECO:0000256" key="4">
    <source>
        <dbReference type="ARBA" id="ARBA00023136"/>
    </source>
</evidence>
<dbReference type="GO" id="GO:0006506">
    <property type="term" value="P:GPI anchor biosynthetic process"/>
    <property type="evidence" value="ECO:0007669"/>
    <property type="project" value="InterPro"/>
</dbReference>
<feature type="transmembrane region" description="Helical" evidence="5">
    <location>
        <begin position="352"/>
        <end position="375"/>
    </location>
</feature>
<dbReference type="PANTHER" id="PTHR13315">
    <property type="entry name" value="METALLO PHOSPHOESTERASE RELATED"/>
    <property type="match status" value="1"/>
</dbReference>
<evidence type="ECO:0000256" key="1">
    <source>
        <dbReference type="ARBA" id="ARBA00004141"/>
    </source>
</evidence>
<dbReference type="OrthoDB" id="5977743at2759"/>
<proteinExistence type="predicted"/>
<dbReference type="SUPFAM" id="SSF56300">
    <property type="entry name" value="Metallo-dependent phosphatases"/>
    <property type="match status" value="1"/>
</dbReference>
<comment type="subcellular location">
    <subcellularLocation>
        <location evidence="1">Membrane</location>
        <topology evidence="1">Multi-pass membrane protein</topology>
    </subcellularLocation>
</comment>
<keyword evidence="4 5" id="KW-0472">Membrane</keyword>
<organism evidence="7 8">
    <name type="scientific">Circinella minor</name>
    <dbReference type="NCBI Taxonomy" id="1195481"/>
    <lineage>
        <taxon>Eukaryota</taxon>
        <taxon>Fungi</taxon>
        <taxon>Fungi incertae sedis</taxon>
        <taxon>Mucoromycota</taxon>
        <taxon>Mucoromycotina</taxon>
        <taxon>Mucoromycetes</taxon>
        <taxon>Mucorales</taxon>
        <taxon>Lichtheimiaceae</taxon>
        <taxon>Circinella</taxon>
    </lineage>
</organism>
<dbReference type="GO" id="GO:0016020">
    <property type="term" value="C:membrane"/>
    <property type="evidence" value="ECO:0007669"/>
    <property type="project" value="UniProtKB-SubCell"/>
</dbReference>
<dbReference type="Gene3D" id="3.60.21.10">
    <property type="match status" value="1"/>
</dbReference>
<dbReference type="PANTHER" id="PTHR13315:SF4">
    <property type="entry name" value="METALLOPHOSPHOESTERASE, ISOFORM E"/>
    <property type="match status" value="1"/>
</dbReference>
<sequence>MSPSRSSRGFITCLRIVWILALLHGEWYVFWKAARQCAPWPTDNTPSIEAQDRMLLIGDPQMTDSYSYDRPGIILRICEFYSDIYMDRNYRHLNRQLNPQATLFMGDLMDGGREWSDAGYQKQVTRFKRLFKSSKPQHFMVGNHDIGFGNGIRDDLVDRFENAFGPTSYTFNTSDYSIVVLDTVSLSATNDDLLSKQRALDLLDRHLPPHPRILFTHVPLYRSSTESCGPDRLSSKNSIRQGRGYQYQNLVGENLSKQILESVNPVAIFSGDDHDYCVVHHEYGENNSKVLEMTIPTFSMAQGVRYPGVVLLDLTSPRNNYIDNQQVEEKDETNEEHEDYFATKLCWLPDQIAIFIGYGCLVGLSLFGLTLMHVWRFYRLRRQRGFSKSYDGDALPIPSIMTPRPSPIRRTLSMLIKDISDVASIGILTYLACLLIL</sequence>
<comment type="caution">
    <text evidence="7">The sequence shown here is derived from an EMBL/GenBank/DDBJ whole genome shotgun (WGS) entry which is preliminary data.</text>
</comment>
<reference evidence="7 8" key="1">
    <citation type="submission" date="2020-12" db="EMBL/GenBank/DDBJ databases">
        <title>Metabolic potential, ecology and presence of endohyphal bacteria is reflected in genomic diversity of Mucoromycotina.</title>
        <authorList>
            <person name="Muszewska A."/>
            <person name="Okrasinska A."/>
            <person name="Steczkiewicz K."/>
            <person name="Drgas O."/>
            <person name="Orlowska M."/>
            <person name="Perlinska-Lenart U."/>
            <person name="Aleksandrzak-Piekarczyk T."/>
            <person name="Szatraj K."/>
            <person name="Zielenkiewicz U."/>
            <person name="Pilsyk S."/>
            <person name="Malc E."/>
            <person name="Mieczkowski P."/>
            <person name="Kruszewska J.S."/>
            <person name="Biernat P."/>
            <person name="Pawlowska J."/>
        </authorList>
    </citation>
    <scope>NUCLEOTIDE SEQUENCE [LARGE SCALE GENOMIC DNA]</scope>
    <source>
        <strain evidence="7 8">CBS 142.35</strain>
    </source>
</reference>
<evidence type="ECO:0000259" key="6">
    <source>
        <dbReference type="Pfam" id="PF00149"/>
    </source>
</evidence>
<evidence type="ECO:0000256" key="5">
    <source>
        <dbReference type="SAM" id="Phobius"/>
    </source>
</evidence>
<dbReference type="InterPro" id="IPR004843">
    <property type="entry name" value="Calcineurin-like_PHP"/>
</dbReference>
<keyword evidence="3 5" id="KW-1133">Transmembrane helix</keyword>
<accession>A0A8H7SEB4</accession>
<dbReference type="GO" id="GO:0005783">
    <property type="term" value="C:endoplasmic reticulum"/>
    <property type="evidence" value="ECO:0007669"/>
    <property type="project" value="TreeGrafter"/>
</dbReference>
<keyword evidence="2 5" id="KW-0812">Transmembrane</keyword>
<keyword evidence="8" id="KW-1185">Reference proteome</keyword>
<evidence type="ECO:0000256" key="2">
    <source>
        <dbReference type="ARBA" id="ARBA00022692"/>
    </source>
</evidence>